<proteinExistence type="evidence at transcript level"/>
<reference evidence="1" key="1">
    <citation type="submission" date="1995-04" db="EMBL/GenBank/DDBJ databases">
        <authorList>
            <person name="Moore J."/>
            <person name="Jacobs H.T."/>
            <person name="Kaiser K."/>
        </authorList>
    </citation>
    <scope>NUCLEOTIDE SEQUENCE</scope>
    <source>
        <strain evidence="1">DBY 746</strain>
    </source>
</reference>
<feature type="non-terminal residue" evidence="1">
    <location>
        <position position="130"/>
    </location>
</feature>
<name>E9P9Z5_YEASX</name>
<feature type="non-terminal residue" evidence="1">
    <location>
        <position position="1"/>
    </location>
</feature>
<organism evidence="1">
    <name type="scientific">Saccharomyces cerevisiae</name>
    <name type="common">Baker's yeast</name>
    <dbReference type="NCBI Taxonomy" id="4932"/>
    <lineage>
        <taxon>Eukaryota</taxon>
        <taxon>Fungi</taxon>
        <taxon>Dikarya</taxon>
        <taxon>Ascomycota</taxon>
        <taxon>Saccharomycotina</taxon>
        <taxon>Saccharomycetes</taxon>
        <taxon>Saccharomycetales</taxon>
        <taxon>Saccharomycetaceae</taxon>
        <taxon>Saccharomyces</taxon>
    </lineage>
</organism>
<accession>E9P9Z5</accession>
<evidence type="ECO:0000313" key="1">
    <source>
        <dbReference type="EMBL" id="AAA65440.1"/>
    </source>
</evidence>
<sequence>VDELDVGLEFLENRQPSSVENGAGLSRPGVTKEVCSVSATIGASGSYSSRRALTSLAMPMNVRSVTRNCPGARPRQMAGAFCGLTRLDDQGFPGRRFPRWRRDQTDFMIRDLVSPRRGARIAPLRQSRVM</sequence>
<dbReference type="AlphaFoldDB" id="E9P9Z5"/>
<dbReference type="EMBL" id="U24144">
    <property type="protein sequence ID" value="AAA65440.1"/>
    <property type="molecule type" value="mRNA"/>
</dbReference>
<protein>
    <submittedName>
        <fullName evidence="1">Uncharacterized protein</fullName>
    </submittedName>
</protein>